<evidence type="ECO:0000256" key="2">
    <source>
        <dbReference type="ARBA" id="ARBA00007441"/>
    </source>
</evidence>
<dbReference type="InterPro" id="IPR015424">
    <property type="entry name" value="PyrdxlP-dep_Trfase"/>
</dbReference>
<dbReference type="InterPro" id="IPR015421">
    <property type="entry name" value="PyrdxlP-dep_Trfase_major"/>
</dbReference>
<dbReference type="InterPro" id="IPR004839">
    <property type="entry name" value="Aminotransferase_I/II_large"/>
</dbReference>
<dbReference type="GO" id="GO:0008483">
    <property type="term" value="F:transaminase activity"/>
    <property type="evidence" value="ECO:0007669"/>
    <property type="project" value="UniProtKB-KW"/>
</dbReference>
<reference evidence="9" key="1">
    <citation type="submission" date="2015-10" db="EMBL/GenBank/DDBJ databases">
        <authorList>
            <person name="Luecker S."/>
            <person name="Luecker S."/>
        </authorList>
    </citation>
    <scope>NUCLEOTIDE SEQUENCE [LARGE SCALE GENOMIC DNA]</scope>
</reference>
<dbReference type="AlphaFoldDB" id="A0A0S4L2V4"/>
<dbReference type="GO" id="GO:0006520">
    <property type="term" value="P:amino acid metabolic process"/>
    <property type="evidence" value="ECO:0007669"/>
    <property type="project" value="InterPro"/>
</dbReference>
<name>A0A0S4L2V4_9BACT</name>
<dbReference type="EMBL" id="CZPZ01000001">
    <property type="protein sequence ID" value="CUS31535.1"/>
    <property type="molecule type" value="Genomic_DNA"/>
</dbReference>
<gene>
    <name evidence="8" type="ORF">COMA2_10160</name>
</gene>
<sequence>MVTTERMTMFPFSTRAERLIGQEMFKVMDRAQALEREGRTIYHLELGNPRIAPPREIIDATMEAIRAGQLGYAPMAGIRELRDAVGDRIARRTGRRIDGGSVVISPANLLISQFLDLTCNSGDRVVLFTPAFPSYWAAAAHSGLTVTAIPLSQENGFHLDEARIEAAVAACPKAIIVNSANNPTGAVYTQSMLRLLVRRCEDAGIWLLSDETYADLSFGRTFFSLASCESPQLVVMSSFSKVLSIPGYRVGYALAHPAVAEKFALSTSTLISCLPIFSQLGCVAGLSVFDQYAERVRAQYRRVTSLCAEWINRSSAVRCATPESGFYLFIDIRATGLDDVAFCKRLLEERHTAVTPGRSFGVGCDSHVRIATCGSEDDVMEGTRRIVELAGELGGYRVKAA</sequence>
<dbReference type="EC" id="2.6.1.-" evidence="6"/>
<dbReference type="InterPro" id="IPR050596">
    <property type="entry name" value="AspAT/PAT-like"/>
</dbReference>
<dbReference type="PANTHER" id="PTHR46383">
    <property type="entry name" value="ASPARTATE AMINOTRANSFERASE"/>
    <property type="match status" value="1"/>
</dbReference>
<dbReference type="OrthoDB" id="9766084at2"/>
<organism evidence="8 9">
    <name type="scientific">Candidatus Nitrospira nitrificans</name>
    <dbReference type="NCBI Taxonomy" id="1742973"/>
    <lineage>
        <taxon>Bacteria</taxon>
        <taxon>Pseudomonadati</taxon>
        <taxon>Nitrospirota</taxon>
        <taxon>Nitrospiria</taxon>
        <taxon>Nitrospirales</taxon>
        <taxon>Nitrospiraceae</taxon>
        <taxon>Nitrospira</taxon>
    </lineage>
</organism>
<accession>A0A0S4L2V4</accession>
<dbReference type="InterPro" id="IPR004838">
    <property type="entry name" value="NHTrfase_class1_PyrdxlP-BS"/>
</dbReference>
<dbReference type="STRING" id="1742973.COMA2_10160"/>
<dbReference type="GO" id="GO:0030170">
    <property type="term" value="F:pyridoxal phosphate binding"/>
    <property type="evidence" value="ECO:0007669"/>
    <property type="project" value="InterPro"/>
</dbReference>
<comment type="cofactor">
    <cofactor evidence="1 6">
        <name>pyridoxal 5'-phosphate</name>
        <dbReference type="ChEBI" id="CHEBI:597326"/>
    </cofactor>
</comment>
<dbReference type="Pfam" id="PF00155">
    <property type="entry name" value="Aminotran_1_2"/>
    <property type="match status" value="1"/>
</dbReference>
<evidence type="ECO:0000256" key="4">
    <source>
        <dbReference type="ARBA" id="ARBA00022679"/>
    </source>
</evidence>
<keyword evidence="5" id="KW-0663">Pyridoxal phosphate</keyword>
<feature type="domain" description="Aminotransferase class I/classII large" evidence="7">
    <location>
        <begin position="44"/>
        <end position="385"/>
    </location>
</feature>
<evidence type="ECO:0000259" key="7">
    <source>
        <dbReference type="Pfam" id="PF00155"/>
    </source>
</evidence>
<evidence type="ECO:0000256" key="6">
    <source>
        <dbReference type="RuleBase" id="RU000481"/>
    </source>
</evidence>
<protein>
    <recommendedName>
        <fullName evidence="6">Aminotransferase</fullName>
        <ecNumber evidence="6">2.6.1.-</ecNumber>
    </recommendedName>
</protein>
<comment type="similarity">
    <text evidence="2 6">Belongs to the class-I pyridoxal-phosphate-dependent aminotransferase family.</text>
</comment>
<keyword evidence="9" id="KW-1185">Reference proteome</keyword>
<evidence type="ECO:0000256" key="3">
    <source>
        <dbReference type="ARBA" id="ARBA00022576"/>
    </source>
</evidence>
<evidence type="ECO:0000256" key="1">
    <source>
        <dbReference type="ARBA" id="ARBA00001933"/>
    </source>
</evidence>
<dbReference type="Proteomes" id="UP000198736">
    <property type="component" value="Unassembled WGS sequence"/>
</dbReference>
<evidence type="ECO:0000256" key="5">
    <source>
        <dbReference type="ARBA" id="ARBA00022898"/>
    </source>
</evidence>
<dbReference type="PANTHER" id="PTHR46383:SF1">
    <property type="entry name" value="ASPARTATE AMINOTRANSFERASE"/>
    <property type="match status" value="1"/>
</dbReference>
<keyword evidence="3 6" id="KW-0032">Aminotransferase</keyword>
<evidence type="ECO:0000313" key="8">
    <source>
        <dbReference type="EMBL" id="CUS31535.1"/>
    </source>
</evidence>
<evidence type="ECO:0000313" key="9">
    <source>
        <dbReference type="Proteomes" id="UP000198736"/>
    </source>
</evidence>
<dbReference type="SUPFAM" id="SSF53383">
    <property type="entry name" value="PLP-dependent transferases"/>
    <property type="match status" value="1"/>
</dbReference>
<proteinExistence type="inferred from homology"/>
<dbReference type="PROSITE" id="PS00105">
    <property type="entry name" value="AA_TRANSFER_CLASS_1"/>
    <property type="match status" value="1"/>
</dbReference>
<keyword evidence="4 6" id="KW-0808">Transferase</keyword>
<dbReference type="CDD" id="cd00609">
    <property type="entry name" value="AAT_like"/>
    <property type="match status" value="1"/>
</dbReference>
<dbReference type="Gene3D" id="3.40.640.10">
    <property type="entry name" value="Type I PLP-dependent aspartate aminotransferase-like (Major domain)"/>
    <property type="match status" value="1"/>
</dbReference>